<keyword evidence="5 8" id="KW-0812">Transmembrane</keyword>
<evidence type="ECO:0000256" key="3">
    <source>
        <dbReference type="ARBA" id="ARBA00022475"/>
    </source>
</evidence>
<evidence type="ECO:0000256" key="8">
    <source>
        <dbReference type="SAM" id="Phobius"/>
    </source>
</evidence>
<dbReference type="InterPro" id="IPR001851">
    <property type="entry name" value="ABC_transp_permease"/>
</dbReference>
<dbReference type="Pfam" id="PF02653">
    <property type="entry name" value="BPD_transp_2"/>
    <property type="match status" value="1"/>
</dbReference>
<feature type="transmembrane region" description="Helical" evidence="8">
    <location>
        <begin position="102"/>
        <end position="121"/>
    </location>
</feature>
<keyword evidence="3" id="KW-1003">Cell membrane</keyword>
<reference evidence="9 10" key="1">
    <citation type="submission" date="2020-08" db="EMBL/GenBank/DDBJ databases">
        <title>Genome public.</title>
        <authorList>
            <person name="Liu C."/>
            <person name="Sun Q."/>
        </authorList>
    </citation>
    <scope>NUCLEOTIDE SEQUENCE [LARGE SCALE GENOMIC DNA]</scope>
    <source>
        <strain evidence="9 10">NSJ-46</strain>
    </source>
</reference>
<protein>
    <submittedName>
        <fullName evidence="9">Ribose ABC transporter permease</fullName>
    </submittedName>
</protein>
<feature type="transmembrane region" description="Helical" evidence="8">
    <location>
        <begin position="218"/>
        <end position="240"/>
    </location>
</feature>
<gene>
    <name evidence="9" type="primary">rbsC</name>
    <name evidence="9" type="ORF">H8716_07160</name>
</gene>
<dbReference type="Proteomes" id="UP000657421">
    <property type="component" value="Unassembled WGS sequence"/>
</dbReference>
<evidence type="ECO:0000256" key="1">
    <source>
        <dbReference type="ARBA" id="ARBA00004651"/>
    </source>
</evidence>
<dbReference type="EMBL" id="JACRSZ010000006">
    <property type="protein sequence ID" value="MBC8572858.1"/>
    <property type="molecule type" value="Genomic_DNA"/>
</dbReference>
<evidence type="ECO:0000313" key="10">
    <source>
        <dbReference type="Proteomes" id="UP000657421"/>
    </source>
</evidence>
<dbReference type="RefSeq" id="WP_249307887.1">
    <property type="nucleotide sequence ID" value="NZ_JACRSZ010000006.1"/>
</dbReference>
<comment type="caution">
    <text evidence="9">The sequence shown here is derived from an EMBL/GenBank/DDBJ whole genome shotgun (WGS) entry which is preliminary data.</text>
</comment>
<accession>A0ABR7N903</accession>
<feature type="transmembrane region" description="Helical" evidence="8">
    <location>
        <begin position="12"/>
        <end position="33"/>
    </location>
</feature>
<dbReference type="PANTHER" id="PTHR32196">
    <property type="entry name" value="ABC TRANSPORTER PERMEASE PROTEIN YPHD-RELATED-RELATED"/>
    <property type="match status" value="1"/>
</dbReference>
<dbReference type="CDD" id="cd06579">
    <property type="entry name" value="TM_PBP1_transp_AraH_like"/>
    <property type="match status" value="1"/>
</dbReference>
<dbReference type="PANTHER" id="PTHR32196:SF21">
    <property type="entry name" value="ABC TRANSPORTER PERMEASE PROTEIN YPHD-RELATED"/>
    <property type="match status" value="1"/>
</dbReference>
<feature type="transmembrane region" description="Helical" evidence="8">
    <location>
        <begin position="128"/>
        <end position="149"/>
    </location>
</feature>
<keyword evidence="2" id="KW-0813">Transport</keyword>
<evidence type="ECO:0000313" key="9">
    <source>
        <dbReference type="EMBL" id="MBC8572858.1"/>
    </source>
</evidence>
<organism evidence="9 10">
    <name type="scientific">Jingyaoa shaoxingensis</name>
    <dbReference type="NCBI Taxonomy" id="2763671"/>
    <lineage>
        <taxon>Bacteria</taxon>
        <taxon>Bacillati</taxon>
        <taxon>Bacillota</taxon>
        <taxon>Clostridia</taxon>
        <taxon>Lachnospirales</taxon>
        <taxon>Lachnospiraceae</taxon>
        <taxon>Jingyaoa</taxon>
    </lineage>
</organism>
<feature type="transmembrane region" description="Helical" evidence="8">
    <location>
        <begin position="169"/>
        <end position="187"/>
    </location>
</feature>
<name>A0ABR7N903_9FIRM</name>
<evidence type="ECO:0000256" key="5">
    <source>
        <dbReference type="ARBA" id="ARBA00022692"/>
    </source>
</evidence>
<keyword evidence="10" id="KW-1185">Reference proteome</keyword>
<evidence type="ECO:0000256" key="4">
    <source>
        <dbReference type="ARBA" id="ARBA00022519"/>
    </source>
</evidence>
<evidence type="ECO:0000256" key="6">
    <source>
        <dbReference type="ARBA" id="ARBA00022989"/>
    </source>
</evidence>
<sequence length="323" mass="34013">MASRVKNGIVKYFKDNIGIIIALIAMCVFMLIYPKTRTTFMTPKNLFNILRQNASNMFLATGMTMVIILGGIELSVGSVIALSGCVAAGSVVYFHLPIVVGFILAILVGALVGVFNGFVICKTDIPPFIVTLASMNIAKGIALVITGGAPIRCMEPLFKWPGAGYIGPFPVPAVLMIIIFIIAVFMVNRTQLGRHIYAVGGNAQAAKFSGINVEKVKFIVYTYTGIMAGIAGVIIASRLYSGQPTAGDGAEMDAIAAVVVGGTSMSGGSGTLGGTLIGVLIIGILNNGLNLMGVDSNWQYIVKGLVILLAVYVDWVRNKKAGR</sequence>
<proteinExistence type="predicted"/>
<keyword evidence="6 8" id="KW-1133">Transmembrane helix</keyword>
<evidence type="ECO:0000256" key="7">
    <source>
        <dbReference type="ARBA" id="ARBA00023136"/>
    </source>
</evidence>
<keyword evidence="7 8" id="KW-0472">Membrane</keyword>
<evidence type="ECO:0000256" key="2">
    <source>
        <dbReference type="ARBA" id="ARBA00022448"/>
    </source>
</evidence>
<keyword evidence="4" id="KW-0997">Cell inner membrane</keyword>
<comment type="subcellular location">
    <subcellularLocation>
        <location evidence="1">Cell membrane</location>
        <topology evidence="1">Multi-pass membrane protein</topology>
    </subcellularLocation>
</comment>